<gene>
    <name evidence="1" type="primary">b484L</name>
    <name evidence="1" type="ORF">NY2A_b484L</name>
</gene>
<dbReference type="KEGG" id="vg:5659550"/>
<evidence type="ECO:0000313" key="1">
    <source>
        <dbReference type="EMBL" id="ABT14883.1"/>
    </source>
</evidence>
<protein>
    <submittedName>
        <fullName evidence="1">Uncharacterized protein b484L</fullName>
    </submittedName>
</protein>
<dbReference type="EMBL" id="DQ491002">
    <property type="protein sequence ID" value="ABT14883.1"/>
    <property type="molecule type" value="Genomic_DNA"/>
</dbReference>
<keyword evidence="2" id="KW-1185">Reference proteome</keyword>
<dbReference type="Proteomes" id="UP000202419">
    <property type="component" value="Segment"/>
</dbReference>
<organism evidence="1 2">
    <name type="scientific">Paramecium bursaria Chlorella virus NY2A</name>
    <name type="common">PBCV-NY2A</name>
    <dbReference type="NCBI Taxonomy" id="46021"/>
    <lineage>
        <taxon>Viruses</taxon>
        <taxon>Varidnaviria</taxon>
        <taxon>Bamfordvirae</taxon>
        <taxon>Nucleocytoviricota</taxon>
        <taxon>Megaviricetes</taxon>
        <taxon>Algavirales</taxon>
        <taxon>Phycodnaviridae</taxon>
        <taxon>Chlorovirus</taxon>
        <taxon>Chlorovirus americanus</taxon>
    </lineage>
</organism>
<sequence length="132" mass="15908">MIMCWSTNGDRRAVGSDISCLRRRSKKSRMRQISACTDFVKLFNKNINYCNGKARLYRKIDHHIRCNYSSDTSTFTWISCRTSISKLPRIQEWNGIRPHVSRWRWTLNGVARWSMEIRRGWKSLYMWKRAIR</sequence>
<dbReference type="RefSeq" id="YP_001497680.1">
    <property type="nucleotide sequence ID" value="NC_009898.1"/>
</dbReference>
<reference evidence="1 2" key="1">
    <citation type="journal article" date="2007" name="Virology">
        <title>Sequence and annotation of the 369-kb NY-2A and the 345-kb AR158 viruses that infect Chlorella NC64A.</title>
        <authorList>
            <person name="Fitzgerald L.A."/>
            <person name="Graves M.V."/>
            <person name="Li X."/>
            <person name="Feldblyum T."/>
            <person name="Nierman W.C."/>
            <person name="Van Etten J.L."/>
        </authorList>
    </citation>
    <scope>NUCLEOTIDE SEQUENCE [LARGE SCALE GENOMIC DNA]</scope>
    <source>
        <strain evidence="1 2">NY-2A</strain>
    </source>
</reference>
<dbReference type="GeneID" id="5659550"/>
<accession>A7IX09</accession>
<organismHost>
    <name type="scientific">Chlorella</name>
    <dbReference type="NCBI Taxonomy" id="3071"/>
</organismHost>
<name>A7IX09_PBCVN</name>
<evidence type="ECO:0000313" key="2">
    <source>
        <dbReference type="Proteomes" id="UP000202419"/>
    </source>
</evidence>
<proteinExistence type="predicted"/>